<dbReference type="InterPro" id="IPR025154">
    <property type="entry name" value="Put_metallopeptidase_dom"/>
</dbReference>
<feature type="domain" description="Putative metallopeptidase" evidence="2">
    <location>
        <begin position="70"/>
        <end position="275"/>
    </location>
</feature>
<feature type="domain" description="VWA-like" evidence="1">
    <location>
        <begin position="292"/>
        <end position="405"/>
    </location>
</feature>
<evidence type="ECO:0000259" key="1">
    <source>
        <dbReference type="Pfam" id="PF09967"/>
    </source>
</evidence>
<dbReference type="AlphaFoldDB" id="A0A0R1HR75"/>
<gene>
    <name evidence="3" type="ORF">FC96_GL000225</name>
</gene>
<dbReference type="PATRIC" id="fig|1302272.5.peg.222"/>
<evidence type="ECO:0008006" key="5">
    <source>
        <dbReference type="Google" id="ProtNLM"/>
    </source>
</evidence>
<dbReference type="Pfam" id="PF13203">
    <property type="entry name" value="DUF2201_N"/>
    <property type="match status" value="1"/>
</dbReference>
<evidence type="ECO:0000313" key="4">
    <source>
        <dbReference type="Proteomes" id="UP000050911"/>
    </source>
</evidence>
<dbReference type="Pfam" id="PF09967">
    <property type="entry name" value="DUF2201"/>
    <property type="match status" value="1"/>
</dbReference>
<dbReference type="OrthoDB" id="9809307at2"/>
<dbReference type="EMBL" id="AZCX01000001">
    <property type="protein sequence ID" value="KRK49301.1"/>
    <property type="molecule type" value="Genomic_DNA"/>
</dbReference>
<dbReference type="InterPro" id="IPR036465">
    <property type="entry name" value="vWFA_dom_sf"/>
</dbReference>
<dbReference type="PANTHER" id="PTHR38730:SF1">
    <property type="entry name" value="SLL7028 PROTEIN"/>
    <property type="match status" value="1"/>
</dbReference>
<sequence length="426" mass="47289">MTLDDAQLARLLQAVAQSDTDISRKALCQRILQGLTMKLLGTQRFYGELLTRLPRQFDPSLPAMVGLGYSPTQGPQLLFNPAFFKATNGSLETLTAALEHTLLHLVFNHPSRYAAEWQTIPVIYGTDVVVNDNLTNLPDGAVTRQLLAFKYNVQLPSNADSNELITLLKRQLPVSSTPKGAHANGQVDQSNRVDAHTHWASFGSHHAANAVKSLLLRAWQETPDHQRGLLPGRARHALETLFQPVTWDWRQLVVDGLGRPTNLRESAYNRFNRRQPRRLELPGNRVKSQRQLIICIDESGSMTNQEVAENLGQLRRLLPRLDQPVLLVPFDAVVHTEAIVSLSAAQQVPKFRFGGGGTAFQAIFDWLQESGYRDGNATVLIMTDGHGEVAVDQHQMTTVVWGLTTKIGELSVCQPKGRTVALNRGE</sequence>
<evidence type="ECO:0000259" key="2">
    <source>
        <dbReference type="Pfam" id="PF13203"/>
    </source>
</evidence>
<dbReference type="SUPFAM" id="SSF53300">
    <property type="entry name" value="vWA-like"/>
    <property type="match status" value="1"/>
</dbReference>
<dbReference type="RefSeq" id="WP_056941688.1">
    <property type="nucleotide sequence ID" value="NZ_AZCX01000001.1"/>
</dbReference>
<dbReference type="Proteomes" id="UP000050911">
    <property type="component" value="Unassembled WGS sequence"/>
</dbReference>
<evidence type="ECO:0000313" key="3">
    <source>
        <dbReference type="EMBL" id="KRK49301.1"/>
    </source>
</evidence>
<protein>
    <recommendedName>
        <fullName evidence="5">VWA-like domain-containing protein</fullName>
    </recommendedName>
</protein>
<dbReference type="STRING" id="1302272.FC96_GL000225"/>
<dbReference type="InterPro" id="IPR018698">
    <property type="entry name" value="VWA-like_dom"/>
</dbReference>
<dbReference type="PANTHER" id="PTHR38730">
    <property type="entry name" value="SLL7028 PROTEIN"/>
    <property type="match status" value="1"/>
</dbReference>
<name>A0A0R1HR75_9LACO</name>
<accession>A0A0R1HR75</accession>
<reference evidence="3 4" key="1">
    <citation type="journal article" date="2015" name="Genome Announc.">
        <title>Expanding the biotechnology potential of lactobacilli through comparative genomics of 213 strains and associated genera.</title>
        <authorList>
            <person name="Sun Z."/>
            <person name="Harris H.M."/>
            <person name="McCann A."/>
            <person name="Guo C."/>
            <person name="Argimon S."/>
            <person name="Zhang W."/>
            <person name="Yang X."/>
            <person name="Jeffery I.B."/>
            <person name="Cooney J.C."/>
            <person name="Kagawa T.F."/>
            <person name="Liu W."/>
            <person name="Song Y."/>
            <person name="Salvetti E."/>
            <person name="Wrobel A."/>
            <person name="Rasinkangas P."/>
            <person name="Parkhill J."/>
            <person name="Rea M.C."/>
            <person name="O'Sullivan O."/>
            <person name="Ritari J."/>
            <person name="Douillard F.P."/>
            <person name="Paul Ross R."/>
            <person name="Yang R."/>
            <person name="Briner A.E."/>
            <person name="Felis G.E."/>
            <person name="de Vos W.M."/>
            <person name="Barrangou R."/>
            <person name="Klaenhammer T.R."/>
            <person name="Caufield P.W."/>
            <person name="Cui Y."/>
            <person name="Zhang H."/>
            <person name="O'Toole P.W."/>
        </authorList>
    </citation>
    <scope>NUCLEOTIDE SEQUENCE [LARGE SCALE GENOMIC DNA]</scope>
    <source>
        <strain evidence="3 4">JCM 15530</strain>
    </source>
</reference>
<proteinExistence type="predicted"/>
<keyword evidence="4" id="KW-1185">Reference proteome</keyword>
<comment type="caution">
    <text evidence="3">The sequence shown here is derived from an EMBL/GenBank/DDBJ whole genome shotgun (WGS) entry which is preliminary data.</text>
</comment>
<organism evidence="3 4">
    <name type="scientific">Secundilactobacillus kimchicus JCM 15530</name>
    <dbReference type="NCBI Taxonomy" id="1302272"/>
    <lineage>
        <taxon>Bacteria</taxon>
        <taxon>Bacillati</taxon>
        <taxon>Bacillota</taxon>
        <taxon>Bacilli</taxon>
        <taxon>Lactobacillales</taxon>
        <taxon>Lactobacillaceae</taxon>
        <taxon>Secundilactobacillus</taxon>
    </lineage>
</organism>